<evidence type="ECO:0000313" key="2">
    <source>
        <dbReference type="EMBL" id="MCI19339.1"/>
    </source>
</evidence>
<sequence>MLREEEERKRMEEEEIASRRLQEEEIKRKAEQDNAKGKETIVDTTPHLSPERSEPIREYGYSS</sequence>
<proteinExistence type="predicted"/>
<feature type="non-terminal residue" evidence="2">
    <location>
        <position position="63"/>
    </location>
</feature>
<comment type="caution">
    <text evidence="2">The sequence shown here is derived from an EMBL/GenBank/DDBJ whole genome shotgun (WGS) entry which is preliminary data.</text>
</comment>
<evidence type="ECO:0000256" key="1">
    <source>
        <dbReference type="SAM" id="MobiDB-lite"/>
    </source>
</evidence>
<keyword evidence="3" id="KW-1185">Reference proteome</keyword>
<feature type="compositionally biased region" description="Basic and acidic residues" evidence="1">
    <location>
        <begin position="1"/>
        <end position="41"/>
    </location>
</feature>
<reference evidence="2 3" key="1">
    <citation type="journal article" date="2018" name="Front. Plant Sci.">
        <title>Red Clover (Trifolium pratense) and Zigzag Clover (T. medium) - A Picture of Genomic Similarities and Differences.</title>
        <authorList>
            <person name="Dluhosova J."/>
            <person name="Istvanek J."/>
            <person name="Nedelnik J."/>
            <person name="Repkova J."/>
        </authorList>
    </citation>
    <scope>NUCLEOTIDE SEQUENCE [LARGE SCALE GENOMIC DNA]</scope>
    <source>
        <strain evidence="3">cv. 10/8</strain>
        <tissue evidence="2">Leaf</tissue>
    </source>
</reference>
<accession>A0A392Q660</accession>
<name>A0A392Q660_9FABA</name>
<feature type="region of interest" description="Disordered" evidence="1">
    <location>
        <begin position="1"/>
        <end position="63"/>
    </location>
</feature>
<evidence type="ECO:0000313" key="3">
    <source>
        <dbReference type="Proteomes" id="UP000265520"/>
    </source>
</evidence>
<dbReference type="Proteomes" id="UP000265520">
    <property type="component" value="Unassembled WGS sequence"/>
</dbReference>
<protein>
    <submittedName>
        <fullName evidence="2">Uncharacterized protein</fullName>
    </submittedName>
</protein>
<organism evidence="2 3">
    <name type="scientific">Trifolium medium</name>
    <dbReference type="NCBI Taxonomy" id="97028"/>
    <lineage>
        <taxon>Eukaryota</taxon>
        <taxon>Viridiplantae</taxon>
        <taxon>Streptophyta</taxon>
        <taxon>Embryophyta</taxon>
        <taxon>Tracheophyta</taxon>
        <taxon>Spermatophyta</taxon>
        <taxon>Magnoliopsida</taxon>
        <taxon>eudicotyledons</taxon>
        <taxon>Gunneridae</taxon>
        <taxon>Pentapetalae</taxon>
        <taxon>rosids</taxon>
        <taxon>fabids</taxon>
        <taxon>Fabales</taxon>
        <taxon>Fabaceae</taxon>
        <taxon>Papilionoideae</taxon>
        <taxon>50 kb inversion clade</taxon>
        <taxon>NPAAA clade</taxon>
        <taxon>Hologalegina</taxon>
        <taxon>IRL clade</taxon>
        <taxon>Trifolieae</taxon>
        <taxon>Trifolium</taxon>
    </lineage>
</organism>
<dbReference type="AlphaFoldDB" id="A0A392Q660"/>
<dbReference type="EMBL" id="LXQA010114354">
    <property type="protein sequence ID" value="MCI19339.1"/>
    <property type="molecule type" value="Genomic_DNA"/>
</dbReference>